<dbReference type="OrthoDB" id="2446225at2759"/>
<gene>
    <name evidence="2" type="ORF">F8M41_007600</name>
</gene>
<organism evidence="2 3">
    <name type="scientific">Gigaspora margarita</name>
    <dbReference type="NCBI Taxonomy" id="4874"/>
    <lineage>
        <taxon>Eukaryota</taxon>
        <taxon>Fungi</taxon>
        <taxon>Fungi incertae sedis</taxon>
        <taxon>Mucoromycota</taxon>
        <taxon>Glomeromycotina</taxon>
        <taxon>Glomeromycetes</taxon>
        <taxon>Diversisporales</taxon>
        <taxon>Gigasporaceae</taxon>
        <taxon>Gigaspora</taxon>
    </lineage>
</organism>
<reference evidence="2 3" key="1">
    <citation type="journal article" date="2019" name="Environ. Microbiol.">
        <title>At the nexus of three kingdoms: the genome of the mycorrhizal fungus Gigaspora margarita provides insights into plant, endobacterial and fungal interactions.</title>
        <authorList>
            <person name="Venice F."/>
            <person name="Ghignone S."/>
            <person name="Salvioli di Fossalunga A."/>
            <person name="Amselem J."/>
            <person name="Novero M."/>
            <person name="Xianan X."/>
            <person name="Sedzielewska Toro K."/>
            <person name="Morin E."/>
            <person name="Lipzen A."/>
            <person name="Grigoriev I.V."/>
            <person name="Henrissat B."/>
            <person name="Martin F.M."/>
            <person name="Bonfante P."/>
        </authorList>
    </citation>
    <scope>NUCLEOTIDE SEQUENCE [LARGE SCALE GENOMIC DNA]</scope>
    <source>
        <strain evidence="2 3">BEG34</strain>
    </source>
</reference>
<dbReference type="EMBL" id="WTPW01000178">
    <property type="protein sequence ID" value="KAF0538646.1"/>
    <property type="molecule type" value="Genomic_DNA"/>
</dbReference>
<feature type="region of interest" description="Disordered" evidence="1">
    <location>
        <begin position="33"/>
        <end position="60"/>
    </location>
</feature>
<keyword evidence="3" id="KW-1185">Reference proteome</keyword>
<evidence type="ECO:0000256" key="1">
    <source>
        <dbReference type="SAM" id="MobiDB-lite"/>
    </source>
</evidence>
<proteinExistence type="predicted"/>
<protein>
    <submittedName>
        <fullName evidence="2">Uncharacterized protein</fullName>
    </submittedName>
</protein>
<dbReference type="Proteomes" id="UP000439903">
    <property type="component" value="Unassembled WGS sequence"/>
</dbReference>
<dbReference type="AlphaFoldDB" id="A0A8H4AW40"/>
<feature type="compositionally biased region" description="Polar residues" evidence="1">
    <location>
        <begin position="33"/>
        <end position="47"/>
    </location>
</feature>
<accession>A0A8H4AW40</accession>
<evidence type="ECO:0000313" key="3">
    <source>
        <dbReference type="Proteomes" id="UP000439903"/>
    </source>
</evidence>
<evidence type="ECO:0000313" key="2">
    <source>
        <dbReference type="EMBL" id="KAF0538646.1"/>
    </source>
</evidence>
<comment type="caution">
    <text evidence="2">The sequence shown here is derived from an EMBL/GenBank/DDBJ whole genome shotgun (WGS) entry which is preliminary data.</text>
</comment>
<sequence>MSVQHQSTLAHHDKPLSGSTVIFDPTCVTTNSTISDPQNQTVSSTQFDRPVRPACTYPATNDRQRRMTSSFFNKRRSEFYDDDDEFYDGCCGSIRSFGSEIKYRFLELVRRTEKRDVTDVNEKM</sequence>
<name>A0A8H4AW40_GIGMA</name>